<gene>
    <name evidence="2" type="ORF">HEB94_002889</name>
</gene>
<reference evidence="2" key="1">
    <citation type="submission" date="2020-10" db="EMBL/GenBank/DDBJ databases">
        <title>Sequencing the genomes of 1000 actinobacteria strains.</title>
        <authorList>
            <person name="Klenk H.-P."/>
        </authorList>
    </citation>
    <scope>NUCLEOTIDE SEQUENCE</scope>
    <source>
        <strain evidence="2">DSM 45354</strain>
    </source>
</reference>
<dbReference type="CDD" id="cd02440">
    <property type="entry name" value="AdoMet_MTases"/>
    <property type="match status" value="1"/>
</dbReference>
<dbReference type="SUPFAM" id="SSF53335">
    <property type="entry name" value="S-adenosyl-L-methionine-dependent methyltransferases"/>
    <property type="match status" value="1"/>
</dbReference>
<sequence>MASSTSRRPPERLTWAVDTLGVQPRADVLEVGCGRGVAAELICRRLDGGRLLAIDRSATAVGAARARNAEAVSAGRAHFVVAALADLDPRLTDLADGSFAGTRFERILAVNVNVFWTATAEPELAVIAELLAPGGELLLVYDPPDAASLARLEARIPDHLERAGYRCTLTRASVGAGATPVFAAVAEVG</sequence>
<feature type="domain" description="Methyltransferase" evidence="1">
    <location>
        <begin position="28"/>
        <end position="135"/>
    </location>
</feature>
<keyword evidence="2" id="KW-0489">Methyltransferase</keyword>
<dbReference type="GO" id="GO:0032259">
    <property type="term" value="P:methylation"/>
    <property type="evidence" value="ECO:0007669"/>
    <property type="project" value="UniProtKB-KW"/>
</dbReference>
<dbReference type="AlphaFoldDB" id="A0A927MTH7"/>
<evidence type="ECO:0000259" key="1">
    <source>
        <dbReference type="Pfam" id="PF13649"/>
    </source>
</evidence>
<dbReference type="GO" id="GO:0008168">
    <property type="term" value="F:methyltransferase activity"/>
    <property type="evidence" value="ECO:0007669"/>
    <property type="project" value="UniProtKB-KW"/>
</dbReference>
<dbReference type="RefSeq" id="WP_192750237.1">
    <property type="nucleotide sequence ID" value="NZ_BAABJL010000025.1"/>
</dbReference>
<keyword evidence="2" id="KW-0808">Transferase</keyword>
<accession>A0A927MTH7</accession>
<comment type="caution">
    <text evidence="2">The sequence shown here is derived from an EMBL/GenBank/DDBJ whole genome shotgun (WGS) entry which is preliminary data.</text>
</comment>
<proteinExistence type="predicted"/>
<protein>
    <submittedName>
        <fullName evidence="2">SAM-dependent methyltransferase</fullName>
    </submittedName>
</protein>
<dbReference type="Proteomes" id="UP000638648">
    <property type="component" value="Unassembled WGS sequence"/>
</dbReference>
<evidence type="ECO:0000313" key="3">
    <source>
        <dbReference type="Proteomes" id="UP000638648"/>
    </source>
</evidence>
<evidence type="ECO:0000313" key="2">
    <source>
        <dbReference type="EMBL" id="MBE1606041.1"/>
    </source>
</evidence>
<dbReference type="EMBL" id="JADBEM010000001">
    <property type="protein sequence ID" value="MBE1606041.1"/>
    <property type="molecule type" value="Genomic_DNA"/>
</dbReference>
<keyword evidence="3" id="KW-1185">Reference proteome</keyword>
<dbReference type="Gene3D" id="3.40.50.150">
    <property type="entry name" value="Vaccinia Virus protein VP39"/>
    <property type="match status" value="1"/>
</dbReference>
<organism evidence="2 3">
    <name type="scientific">Actinopolymorpha pittospori</name>
    <dbReference type="NCBI Taxonomy" id="648752"/>
    <lineage>
        <taxon>Bacteria</taxon>
        <taxon>Bacillati</taxon>
        <taxon>Actinomycetota</taxon>
        <taxon>Actinomycetes</taxon>
        <taxon>Propionibacteriales</taxon>
        <taxon>Actinopolymorphaceae</taxon>
        <taxon>Actinopolymorpha</taxon>
    </lineage>
</organism>
<dbReference type="InterPro" id="IPR029063">
    <property type="entry name" value="SAM-dependent_MTases_sf"/>
</dbReference>
<dbReference type="Pfam" id="PF13649">
    <property type="entry name" value="Methyltransf_25"/>
    <property type="match status" value="1"/>
</dbReference>
<name>A0A927MTH7_9ACTN</name>
<dbReference type="InterPro" id="IPR041698">
    <property type="entry name" value="Methyltransf_25"/>
</dbReference>